<dbReference type="Gramene" id="ERN03910">
    <property type="protein sequence ID" value="ERN03910"/>
    <property type="gene ID" value="AMTR_s00078p00186760"/>
</dbReference>
<dbReference type="Proteomes" id="UP000017836">
    <property type="component" value="Unassembled WGS sequence"/>
</dbReference>
<keyword evidence="2" id="KW-0812">Transmembrane</keyword>
<keyword evidence="2" id="KW-1133">Transmembrane helix</keyword>
<protein>
    <submittedName>
        <fullName evidence="3">Uncharacterized protein</fullName>
    </submittedName>
</protein>
<evidence type="ECO:0000256" key="1">
    <source>
        <dbReference type="SAM" id="MobiDB-lite"/>
    </source>
</evidence>
<dbReference type="AlphaFoldDB" id="W1PA81"/>
<accession>W1PA81</accession>
<sequence>MRCSIQRELQSPKLLIRRPNHKPSSVPSPVKDVKDTGKCLPEEVAIKDKIPENDTVACYIPQTLDISRETCGVEGLNKLKGEISVKDESKEEDEVKDFEEKLAFAAFLRLYRETHGETRGQYRSGFAMARDALACAFWIMALLMSLDVFINGPHRSQVQFFGPPPT</sequence>
<reference evidence="4" key="1">
    <citation type="journal article" date="2013" name="Science">
        <title>The Amborella genome and the evolution of flowering plants.</title>
        <authorList>
            <consortium name="Amborella Genome Project"/>
        </authorList>
    </citation>
    <scope>NUCLEOTIDE SEQUENCE [LARGE SCALE GENOMIC DNA]</scope>
</reference>
<dbReference type="HOGENOM" id="CLU_1572774_0_0_1"/>
<gene>
    <name evidence="3" type="ORF">AMTR_s00078p00186760</name>
</gene>
<name>W1PA81_AMBTC</name>
<evidence type="ECO:0000313" key="3">
    <source>
        <dbReference type="EMBL" id="ERN03910.1"/>
    </source>
</evidence>
<dbReference type="KEGG" id="atr:18432062"/>
<dbReference type="EMBL" id="KI394330">
    <property type="protein sequence ID" value="ERN03910.1"/>
    <property type="molecule type" value="Genomic_DNA"/>
</dbReference>
<keyword evidence="4" id="KW-1185">Reference proteome</keyword>
<evidence type="ECO:0000256" key="2">
    <source>
        <dbReference type="SAM" id="Phobius"/>
    </source>
</evidence>
<proteinExistence type="predicted"/>
<organism evidence="3 4">
    <name type="scientific">Amborella trichopoda</name>
    <dbReference type="NCBI Taxonomy" id="13333"/>
    <lineage>
        <taxon>Eukaryota</taxon>
        <taxon>Viridiplantae</taxon>
        <taxon>Streptophyta</taxon>
        <taxon>Embryophyta</taxon>
        <taxon>Tracheophyta</taxon>
        <taxon>Spermatophyta</taxon>
        <taxon>Magnoliopsida</taxon>
        <taxon>Amborellales</taxon>
        <taxon>Amborellaceae</taxon>
        <taxon>Amborella</taxon>
    </lineage>
</organism>
<feature type="region of interest" description="Disordered" evidence="1">
    <location>
        <begin position="14"/>
        <end position="34"/>
    </location>
</feature>
<keyword evidence="2" id="KW-0472">Membrane</keyword>
<evidence type="ECO:0000313" key="4">
    <source>
        <dbReference type="Proteomes" id="UP000017836"/>
    </source>
</evidence>
<feature type="transmembrane region" description="Helical" evidence="2">
    <location>
        <begin position="132"/>
        <end position="150"/>
    </location>
</feature>